<evidence type="ECO:0000313" key="3">
    <source>
        <dbReference type="EMBL" id="KAH7292503.1"/>
    </source>
</evidence>
<dbReference type="OrthoDB" id="1304871at2759"/>
<evidence type="ECO:0000259" key="2">
    <source>
        <dbReference type="SMART" id="SM01054"/>
    </source>
</evidence>
<accession>A0A8T2RAI8</accession>
<evidence type="ECO:0000256" key="1">
    <source>
        <dbReference type="SAM" id="MobiDB-lite"/>
    </source>
</evidence>
<feature type="compositionally biased region" description="Polar residues" evidence="1">
    <location>
        <begin position="294"/>
        <end position="314"/>
    </location>
</feature>
<evidence type="ECO:0000313" key="4">
    <source>
        <dbReference type="Proteomes" id="UP000825935"/>
    </source>
</evidence>
<feature type="compositionally biased region" description="Polar residues" evidence="1">
    <location>
        <begin position="113"/>
        <end position="129"/>
    </location>
</feature>
<feature type="domain" description="Calmodulin-binding" evidence="2">
    <location>
        <begin position="390"/>
        <end position="506"/>
    </location>
</feature>
<dbReference type="AlphaFoldDB" id="A0A8T2RAI8"/>
<gene>
    <name evidence="3" type="ORF">KP509_29G071400</name>
</gene>
<organism evidence="3 4">
    <name type="scientific">Ceratopteris richardii</name>
    <name type="common">Triangle waterfern</name>
    <dbReference type="NCBI Taxonomy" id="49495"/>
    <lineage>
        <taxon>Eukaryota</taxon>
        <taxon>Viridiplantae</taxon>
        <taxon>Streptophyta</taxon>
        <taxon>Embryophyta</taxon>
        <taxon>Tracheophyta</taxon>
        <taxon>Polypodiopsida</taxon>
        <taxon>Polypodiidae</taxon>
        <taxon>Polypodiales</taxon>
        <taxon>Pteridineae</taxon>
        <taxon>Pteridaceae</taxon>
        <taxon>Parkerioideae</taxon>
        <taxon>Ceratopteris</taxon>
    </lineage>
</organism>
<sequence length="517" mass="57516">MSRSSTTNAHVLPVCRFSDDISIKDHAQKDLNTHVSDANDCDSSHQTANIMLNCSSDGSDRPWPSISIPSGATSSENEAIYDASSINHAEISRNRHGHSASRLSSTWSSRSANQSAKSQSALHSASNNRKGTDNFRRLVNESMKRNQGKKGPDYTKRPANQIVNSLARPKDNDRQLELCKDCKASIMESVCFINNDGRIAAALTGTVHAHNLRHCRKPGCAANHDQLKYRSEIPPLPKRQPAARPMDAQQSSKLKSRNRTEVSNHFHHSSSVSSIQESDCQSEDIVESKKSDMATVTLSLERNSEATQATDTGVSSLSSLSPRLSGASVQNSYENLENQQNHEEHCDHVESGTPSPSCTSLNIHDRDDEEVWKDLSDEQYNLKSICYHGDNEYSCSEDGTDATNTPNSVIKGAFDNNSILDVEDDVEGNKFPPKKSLVAWMRQRYLESLKDQEAETVRLRRQEIMTRKQAEDWMLDCHMEELLHKLAPNGEARVKVLVEAFETVIHCSDSESSQQAH</sequence>
<feature type="region of interest" description="Disordered" evidence="1">
    <location>
        <begin position="54"/>
        <end position="74"/>
    </location>
</feature>
<name>A0A8T2RAI8_CERRI</name>
<dbReference type="InterPro" id="IPR044681">
    <property type="entry name" value="PICBP-like"/>
</dbReference>
<feature type="compositionally biased region" description="Basic and acidic residues" evidence="1">
    <location>
        <begin position="130"/>
        <end position="156"/>
    </location>
</feature>
<protein>
    <recommendedName>
        <fullName evidence="2">Calmodulin-binding domain-containing protein</fullName>
    </recommendedName>
</protein>
<feature type="region of interest" description="Disordered" evidence="1">
    <location>
        <begin position="92"/>
        <end position="168"/>
    </location>
</feature>
<dbReference type="GO" id="GO:0005516">
    <property type="term" value="F:calmodulin binding"/>
    <property type="evidence" value="ECO:0007669"/>
    <property type="project" value="InterPro"/>
</dbReference>
<keyword evidence="4" id="KW-1185">Reference proteome</keyword>
<dbReference type="EMBL" id="CM035434">
    <property type="protein sequence ID" value="KAH7292503.1"/>
    <property type="molecule type" value="Genomic_DNA"/>
</dbReference>
<feature type="compositionally biased region" description="Low complexity" evidence="1">
    <location>
        <begin position="100"/>
        <end position="112"/>
    </location>
</feature>
<dbReference type="Proteomes" id="UP000825935">
    <property type="component" value="Chromosome 29"/>
</dbReference>
<reference evidence="3" key="1">
    <citation type="submission" date="2021-08" db="EMBL/GenBank/DDBJ databases">
        <title>WGS assembly of Ceratopteris richardii.</title>
        <authorList>
            <person name="Marchant D.B."/>
            <person name="Chen G."/>
            <person name="Jenkins J."/>
            <person name="Shu S."/>
            <person name="Leebens-Mack J."/>
            <person name="Grimwood J."/>
            <person name="Schmutz J."/>
            <person name="Soltis P."/>
            <person name="Soltis D."/>
            <person name="Chen Z.-H."/>
        </authorList>
    </citation>
    <scope>NUCLEOTIDE SEQUENCE</scope>
    <source>
        <strain evidence="3">Whitten #5841</strain>
        <tissue evidence="3">Leaf</tissue>
    </source>
</reference>
<feature type="region of interest" description="Disordered" evidence="1">
    <location>
        <begin position="233"/>
        <end position="328"/>
    </location>
</feature>
<dbReference type="PANTHER" id="PTHR33923:SF3">
    <property type="entry name" value="CALMODULIN BINDING PROTEIN PICBP"/>
    <property type="match status" value="1"/>
</dbReference>
<feature type="compositionally biased region" description="Polar residues" evidence="1">
    <location>
        <begin position="352"/>
        <end position="361"/>
    </location>
</feature>
<dbReference type="PANTHER" id="PTHR33923">
    <property type="entry name" value="CALMODULIN-BINDING PROTEIN-RELATED"/>
    <property type="match status" value="1"/>
</dbReference>
<feature type="compositionally biased region" description="Low complexity" evidence="1">
    <location>
        <begin position="269"/>
        <end position="279"/>
    </location>
</feature>
<dbReference type="Pfam" id="PF07839">
    <property type="entry name" value="CaM_binding"/>
    <property type="match status" value="1"/>
</dbReference>
<proteinExistence type="predicted"/>
<feature type="region of interest" description="Disordered" evidence="1">
    <location>
        <begin position="342"/>
        <end position="361"/>
    </location>
</feature>
<dbReference type="InterPro" id="IPR012417">
    <property type="entry name" value="CaM-bd_dom_pln"/>
</dbReference>
<feature type="compositionally biased region" description="Low complexity" evidence="1">
    <location>
        <begin position="315"/>
        <end position="328"/>
    </location>
</feature>
<dbReference type="SMART" id="SM01054">
    <property type="entry name" value="CaM_binding"/>
    <property type="match status" value="1"/>
</dbReference>
<comment type="caution">
    <text evidence="3">The sequence shown here is derived from an EMBL/GenBank/DDBJ whole genome shotgun (WGS) entry which is preliminary data.</text>
</comment>